<dbReference type="InterPro" id="IPR003587">
    <property type="entry name" value="Hint_dom_N"/>
</dbReference>
<dbReference type="InterPro" id="IPR003586">
    <property type="entry name" value="Hint_dom_C"/>
</dbReference>
<dbReference type="GO" id="GO:0009263">
    <property type="term" value="P:deoxyribonucleotide biosynthetic process"/>
    <property type="evidence" value="ECO:0007669"/>
    <property type="project" value="UniProtKB-KW"/>
</dbReference>
<evidence type="ECO:0000256" key="1">
    <source>
        <dbReference type="ARBA" id="ARBA00010406"/>
    </source>
</evidence>
<dbReference type="InterPro" id="IPR006142">
    <property type="entry name" value="INTEIN"/>
</dbReference>
<dbReference type="GO" id="GO:0005971">
    <property type="term" value="C:ribonucleoside-diphosphate reductase complex"/>
    <property type="evidence" value="ECO:0007669"/>
    <property type="project" value="TreeGrafter"/>
</dbReference>
<dbReference type="InterPro" id="IPR005144">
    <property type="entry name" value="ATP-cone_dom"/>
</dbReference>
<dbReference type="GO" id="GO:0005524">
    <property type="term" value="F:ATP binding"/>
    <property type="evidence" value="ECO:0007669"/>
    <property type="project" value="UniProtKB-KW"/>
</dbReference>
<dbReference type="SUPFAM" id="SSF48168">
    <property type="entry name" value="R1 subunit of ribonucleotide reductase, N-terminal domain"/>
    <property type="match status" value="1"/>
</dbReference>
<dbReference type="PANTHER" id="PTHR11573">
    <property type="entry name" value="RIBONUCLEOSIDE-DIPHOSPHATE REDUCTASE LARGE CHAIN"/>
    <property type="match status" value="1"/>
</dbReference>
<sequence>MKDTGMSASKYVEFVDKRVKKTEKTIRDFIKRFVDDGRLYNVDIDELIKTVNRGLPNDVSLEEFYNFIADTCIQKQSFDPDYEKLAARILVERIHQSTEESIVAVANTLYNNTTNGIHNPIISEELYHLIVTHGEKIQAQLDFSRDYIFDSFGIRTLERSYLKKVMYKSQKTQKSSMIIVERPQHLLMRVALGIHGKALKYAYETYDLMSNRYFTHATPTLFNAGTPRPQMSSCYLVATEDSLESILNTIKQMGHISKWAGGIGVHLSAIRPRNSLIRGTNGQSEGIVPLCTVLNRLAKYINQGGKRNGSIACYLEPHHGDIFEFCELRKNTGSEDDRARDLFLGLWNSDLFMKRVENDEMWSLMCPDACKGLHLVNSEEYEKLYISYEQKKMYIKQVKARDLWKHILECQIETGFPYMLYKDHCNRKSNQKNLGTIRSSNLCAEIIEYSNSDETAVCFTADTKILTVDGFKPIVECDNVKVVSYFDSDETFEKNVSYERAKLVENGVQDIYGVKMCGRRLMKMTADHPVVVYENKKFVWKKTIELKTGDKMFCPRIKNDMYLQETRVENLDLIKLGSAFAKRKSDYHDLRKYDLNLTDVPKNKIVLSDKIKSLNPSDMANFLSGFFGAIGHVYSLEGEPRLYVDSYSSELLYDIQEQLYPYGILSYVNEHTGTARMEICDYTSVVNFSRFVGMRDENGSMAYNNQVLNLVANQFNRIVEPERYEGERIKMAQKLKVTEDKLYKDMQYDEQTTLKINEIMGKVKQKIFENVCTIVNGTSDIIENSQSIYVANEEIGKIIRKVKNIKKSYGEIVGLSCFVDDNINVIDKKKELEKQLTMTFEKSKPSSKYRSSVSRNTLKALYNIKPAKKDVVENQDNVQKEVIDDVIDVKDDVIEAEVVPQVQQIPQYEPEYCELVRIELLKKLPSETVYDLVLEDKHNFIANYAVVHNCNLVSLCLPKYIETDDSGKRFYNFNKLMDVTRVAVRNLNKVINKNYYPTPETKVSNMRHRPIGIGVQGLADVYNLLGHPWESEEASRLNKMIFETIYYGALDESKELAKKEGHYESFIKSPFSEGILQYDLWGLSEKDLIMDYDWIKLKTEITKYGTRNSLLTALMPTASTAQIMGNYEGFEPYMSNIFVRTTLAGEFIVINQNLIEDLKQRKLWNEDMRKLIIINNGSIQNIKNIPKKIKNIYKTAFEIKSKNIIKQSLERGPFIDQSQSMNLFMASPNFTKLTSGHFYGWKNGIKTGMYYLRSKSAVNPINFGIDIDDIKRLTEYKTVEDLLCATYGITLDKDKVNEEILSTYGIGDKEPKRTDADSDKKETRVCKWSAGKKIEDCLVCGS</sequence>
<dbReference type="PROSITE" id="PS50819">
    <property type="entry name" value="INTEIN_ENDONUCLEASE"/>
    <property type="match status" value="1"/>
</dbReference>
<dbReference type="PRINTS" id="PR00379">
    <property type="entry name" value="INTEIN"/>
</dbReference>
<dbReference type="InterPro" id="IPR030934">
    <property type="entry name" value="Intein_C"/>
</dbReference>
<feature type="domain" description="ATP-cone" evidence="11">
    <location>
        <begin position="13"/>
        <end position="100"/>
    </location>
</feature>
<dbReference type="Gene3D" id="3.20.70.20">
    <property type="match status" value="2"/>
</dbReference>
<comment type="similarity">
    <text evidence="1">Belongs to the ribonucleoside diphosphate reductase large chain family.</text>
</comment>
<evidence type="ECO:0000259" key="11">
    <source>
        <dbReference type="PROSITE" id="PS51161"/>
    </source>
</evidence>
<dbReference type="PRINTS" id="PR01183">
    <property type="entry name" value="RIBORDTASEM1"/>
</dbReference>
<dbReference type="Gene3D" id="3.10.28.10">
    <property type="entry name" value="Homing endonucleases"/>
    <property type="match status" value="1"/>
</dbReference>
<dbReference type="CDD" id="cd00081">
    <property type="entry name" value="Hint"/>
    <property type="match status" value="1"/>
</dbReference>
<evidence type="ECO:0000259" key="10">
    <source>
        <dbReference type="PROSITE" id="PS50819"/>
    </source>
</evidence>
<evidence type="ECO:0000256" key="4">
    <source>
        <dbReference type="ARBA" id="ARBA00022741"/>
    </source>
</evidence>
<protein>
    <recommendedName>
        <fullName evidence="2">ribonucleoside-diphosphate reductase</fullName>
        <ecNumber evidence="2">1.17.4.1</ecNumber>
    </recommendedName>
</protein>
<dbReference type="InterPro" id="IPR004860">
    <property type="entry name" value="LAGLIDADG_dom"/>
</dbReference>
<keyword evidence="8" id="KW-0560">Oxidoreductase</keyword>
<keyword evidence="4" id="KW-0547">Nucleotide-binding</keyword>
<keyword evidence="3" id="KW-0021">Allosteric enzyme</keyword>
<dbReference type="PROSITE" id="PS50817">
    <property type="entry name" value="INTEIN_N_TER"/>
    <property type="match status" value="1"/>
</dbReference>
<dbReference type="Pfam" id="PF00317">
    <property type="entry name" value="Ribonuc_red_lgN"/>
    <property type="match status" value="1"/>
</dbReference>
<reference evidence="12" key="1">
    <citation type="journal article" date="2020" name="Nature">
        <title>Giant virus diversity and host interactions through global metagenomics.</title>
        <authorList>
            <person name="Schulz F."/>
            <person name="Roux S."/>
            <person name="Paez-Espino D."/>
            <person name="Jungbluth S."/>
            <person name="Walsh D.A."/>
            <person name="Denef V.J."/>
            <person name="McMahon K.D."/>
            <person name="Konstantinidis K.T."/>
            <person name="Eloe-Fadrosh E.A."/>
            <person name="Kyrpides N.C."/>
            <person name="Woyke T."/>
        </authorList>
    </citation>
    <scope>NUCLEOTIDE SEQUENCE</scope>
    <source>
        <strain evidence="12">GVMAG-M-3300023179-27</strain>
    </source>
</reference>
<dbReference type="InterPro" id="IPR036844">
    <property type="entry name" value="Hint_dom_sf"/>
</dbReference>
<proteinExistence type="inferred from homology"/>
<keyword evidence="6" id="KW-0067">ATP-binding</keyword>
<dbReference type="GO" id="GO:0016539">
    <property type="term" value="P:intein-mediated protein splicing"/>
    <property type="evidence" value="ECO:0007669"/>
    <property type="project" value="InterPro"/>
</dbReference>
<evidence type="ECO:0000256" key="3">
    <source>
        <dbReference type="ARBA" id="ARBA00022533"/>
    </source>
</evidence>
<dbReference type="SUPFAM" id="SSF51998">
    <property type="entry name" value="PFL-like glycyl radical enzymes"/>
    <property type="match status" value="2"/>
</dbReference>
<evidence type="ECO:0000256" key="2">
    <source>
        <dbReference type="ARBA" id="ARBA00012274"/>
    </source>
</evidence>
<dbReference type="InterPro" id="IPR000788">
    <property type="entry name" value="RNR_lg_C"/>
</dbReference>
<dbReference type="NCBIfam" id="TIGR02506">
    <property type="entry name" value="NrdE_NrdA"/>
    <property type="match status" value="1"/>
</dbReference>
<dbReference type="GO" id="GO:0004748">
    <property type="term" value="F:ribonucleoside-diphosphate reductase activity, thioredoxin disulfide as acceptor"/>
    <property type="evidence" value="ECO:0007669"/>
    <property type="project" value="UniProtKB-EC"/>
</dbReference>
<dbReference type="InterPro" id="IPR013346">
    <property type="entry name" value="NrdE_NrdA_C"/>
</dbReference>
<evidence type="ECO:0000256" key="7">
    <source>
        <dbReference type="ARBA" id="ARBA00023000"/>
    </source>
</evidence>
<dbReference type="InterPro" id="IPR039718">
    <property type="entry name" value="Rrm1"/>
</dbReference>
<dbReference type="InterPro" id="IPR004042">
    <property type="entry name" value="Intein_endonuc_central"/>
</dbReference>
<dbReference type="SMART" id="SM00306">
    <property type="entry name" value="HintN"/>
    <property type="match status" value="1"/>
</dbReference>
<dbReference type="SUPFAM" id="SSF55608">
    <property type="entry name" value="Homing endonucleases"/>
    <property type="match status" value="1"/>
</dbReference>
<dbReference type="NCBIfam" id="TIGR01443">
    <property type="entry name" value="intein_Cterm"/>
    <property type="match status" value="1"/>
</dbReference>
<dbReference type="InterPro" id="IPR013509">
    <property type="entry name" value="RNR_lsu_N"/>
</dbReference>
<dbReference type="InterPro" id="IPR006141">
    <property type="entry name" value="Intein_N"/>
</dbReference>
<keyword evidence="7" id="KW-0651">Protein splicing</keyword>
<evidence type="ECO:0000313" key="12">
    <source>
        <dbReference type="EMBL" id="QHT25949.1"/>
    </source>
</evidence>
<organism evidence="12">
    <name type="scientific">viral metagenome</name>
    <dbReference type="NCBI Taxonomy" id="1070528"/>
    <lineage>
        <taxon>unclassified sequences</taxon>
        <taxon>metagenomes</taxon>
        <taxon>organismal metagenomes</taxon>
    </lineage>
</organism>
<dbReference type="InterPro" id="IPR008926">
    <property type="entry name" value="RNR_R1-su_N"/>
</dbReference>
<evidence type="ECO:0000256" key="9">
    <source>
        <dbReference type="ARBA" id="ARBA00023116"/>
    </source>
</evidence>
<dbReference type="PROSITE" id="PS51161">
    <property type="entry name" value="ATP_CONE"/>
    <property type="match status" value="1"/>
</dbReference>
<dbReference type="Pfam" id="PF02867">
    <property type="entry name" value="Ribonuc_red_lgC"/>
    <property type="match status" value="2"/>
</dbReference>
<evidence type="ECO:0000256" key="6">
    <source>
        <dbReference type="ARBA" id="ARBA00022840"/>
    </source>
</evidence>
<feature type="domain" description="DOD-type homing endonuclease" evidence="10">
    <location>
        <begin position="619"/>
        <end position="664"/>
    </location>
</feature>
<keyword evidence="9" id="KW-0215">Deoxyribonucleotide synthesis</keyword>
<dbReference type="GO" id="GO:0004519">
    <property type="term" value="F:endonuclease activity"/>
    <property type="evidence" value="ECO:0007669"/>
    <property type="project" value="InterPro"/>
</dbReference>
<name>A0A6C0ECF2_9ZZZZ</name>
<dbReference type="PANTHER" id="PTHR11573:SF6">
    <property type="entry name" value="RIBONUCLEOSIDE-DIPHOSPHATE REDUCTASE LARGE SUBUNIT"/>
    <property type="match status" value="1"/>
</dbReference>
<dbReference type="SMART" id="SM00305">
    <property type="entry name" value="HintC"/>
    <property type="match status" value="1"/>
</dbReference>
<dbReference type="Pfam" id="PF14528">
    <property type="entry name" value="LAGLIDADG_3"/>
    <property type="match status" value="1"/>
</dbReference>
<evidence type="ECO:0000256" key="5">
    <source>
        <dbReference type="ARBA" id="ARBA00022813"/>
    </source>
</evidence>
<dbReference type="InterPro" id="IPR027434">
    <property type="entry name" value="Homing_endonucl"/>
</dbReference>
<evidence type="ECO:0000256" key="8">
    <source>
        <dbReference type="ARBA" id="ARBA00023002"/>
    </source>
</evidence>
<keyword evidence="5" id="KW-0068">Autocatalytic cleavage</keyword>
<dbReference type="SUPFAM" id="SSF51294">
    <property type="entry name" value="Hedgehog/intein (Hint) domain"/>
    <property type="match status" value="1"/>
</dbReference>
<dbReference type="PROSITE" id="PS50818">
    <property type="entry name" value="INTEIN_C_TER"/>
    <property type="match status" value="1"/>
</dbReference>
<accession>A0A6C0ECF2</accession>
<dbReference type="EC" id="1.17.4.1" evidence="2"/>
<dbReference type="UniPathway" id="UPA00326"/>
<dbReference type="EMBL" id="MN739776">
    <property type="protein sequence ID" value="QHT25949.1"/>
    <property type="molecule type" value="Genomic_DNA"/>
</dbReference>